<dbReference type="GO" id="GO:0032259">
    <property type="term" value="P:methylation"/>
    <property type="evidence" value="ECO:0007669"/>
    <property type="project" value="UniProtKB-KW"/>
</dbReference>
<keyword evidence="2" id="KW-0808">Transferase</keyword>
<dbReference type="CDD" id="cd02440">
    <property type="entry name" value="AdoMet_MTases"/>
    <property type="match status" value="1"/>
</dbReference>
<evidence type="ECO:0000259" key="3">
    <source>
        <dbReference type="Pfam" id="PF13649"/>
    </source>
</evidence>
<dbReference type="PANTHER" id="PTHR44942">
    <property type="entry name" value="METHYLTRANSF_11 DOMAIN-CONTAINING PROTEIN"/>
    <property type="match status" value="1"/>
</dbReference>
<organism evidence="4 5">
    <name type="scientific">candidate division TA06 bacterium SM1_40</name>
    <dbReference type="NCBI Taxonomy" id="1703773"/>
    <lineage>
        <taxon>Bacteria</taxon>
        <taxon>Bacteria division TA06</taxon>
    </lineage>
</organism>
<name>A0A0S8JNV9_UNCT6</name>
<feature type="domain" description="Methyltransferase" evidence="3">
    <location>
        <begin position="48"/>
        <end position="141"/>
    </location>
</feature>
<dbReference type="GO" id="GO:0008168">
    <property type="term" value="F:methyltransferase activity"/>
    <property type="evidence" value="ECO:0007669"/>
    <property type="project" value="UniProtKB-KW"/>
</dbReference>
<proteinExistence type="predicted"/>
<dbReference type="InterPro" id="IPR029063">
    <property type="entry name" value="SAM-dependent_MTases_sf"/>
</dbReference>
<sequence length="228" mass="25234">MNKNGYYTETLAAERLMQCYAIAPPRVRQYLKAEVDHVLCRIDLQDLVLELGCGYGRILPRLAQKAHRVIGIDTSSPSLVLARQLLTGIPNISLLAMNAAMLAFPDMGFDKVVCIQNGISAFHVDQRALIRESIRVTKPGGKVLLSSYSDKFWEDRLEWFELQSKAGLLGEIDPEMTGDGVIVCKDGFVATTVRPDDFLALAAGSDVTTEIVEVDESSIFCEITPLRR</sequence>
<gene>
    <name evidence="4" type="ORF">AMJ71_00980</name>
</gene>
<dbReference type="EMBL" id="LJVA01000005">
    <property type="protein sequence ID" value="KPL11433.1"/>
    <property type="molecule type" value="Genomic_DNA"/>
</dbReference>
<evidence type="ECO:0000256" key="2">
    <source>
        <dbReference type="ARBA" id="ARBA00022679"/>
    </source>
</evidence>
<dbReference type="SUPFAM" id="SSF53335">
    <property type="entry name" value="S-adenosyl-L-methionine-dependent methyltransferases"/>
    <property type="match status" value="1"/>
</dbReference>
<dbReference type="InterPro" id="IPR051052">
    <property type="entry name" value="Diverse_substrate_MTase"/>
</dbReference>
<dbReference type="InterPro" id="IPR041698">
    <property type="entry name" value="Methyltransf_25"/>
</dbReference>
<dbReference type="Gene3D" id="3.40.50.150">
    <property type="entry name" value="Vaccinia Virus protein VP39"/>
    <property type="match status" value="1"/>
</dbReference>
<accession>A0A0S8JNV9</accession>
<keyword evidence="1" id="KW-0489">Methyltransferase</keyword>
<dbReference type="Proteomes" id="UP000051035">
    <property type="component" value="Unassembled WGS sequence"/>
</dbReference>
<evidence type="ECO:0000313" key="4">
    <source>
        <dbReference type="EMBL" id="KPL11433.1"/>
    </source>
</evidence>
<evidence type="ECO:0000256" key="1">
    <source>
        <dbReference type="ARBA" id="ARBA00022603"/>
    </source>
</evidence>
<reference evidence="4 5" key="1">
    <citation type="journal article" date="2015" name="Microbiome">
        <title>Genomic resolution of linkages in carbon, nitrogen, and sulfur cycling among widespread estuary sediment bacteria.</title>
        <authorList>
            <person name="Baker B.J."/>
            <person name="Lazar C.S."/>
            <person name="Teske A.P."/>
            <person name="Dick G.J."/>
        </authorList>
    </citation>
    <scope>NUCLEOTIDE SEQUENCE [LARGE SCALE GENOMIC DNA]</scope>
    <source>
        <strain evidence="4">SM1_40</strain>
    </source>
</reference>
<dbReference type="AlphaFoldDB" id="A0A0S8JNV9"/>
<comment type="caution">
    <text evidence="4">The sequence shown here is derived from an EMBL/GenBank/DDBJ whole genome shotgun (WGS) entry which is preliminary data.</text>
</comment>
<evidence type="ECO:0000313" key="5">
    <source>
        <dbReference type="Proteomes" id="UP000051035"/>
    </source>
</evidence>
<protein>
    <recommendedName>
        <fullName evidence="3">Methyltransferase domain-containing protein</fullName>
    </recommendedName>
</protein>
<dbReference type="Pfam" id="PF13649">
    <property type="entry name" value="Methyltransf_25"/>
    <property type="match status" value="1"/>
</dbReference>
<dbReference type="PANTHER" id="PTHR44942:SF4">
    <property type="entry name" value="METHYLTRANSFERASE TYPE 11 DOMAIN-CONTAINING PROTEIN"/>
    <property type="match status" value="1"/>
</dbReference>
<dbReference type="PATRIC" id="fig|1703773.3.peg.1774"/>